<organism evidence="6 7">
    <name type="scientific">Heterodermia speciosa</name>
    <dbReference type="NCBI Taxonomy" id="116794"/>
    <lineage>
        <taxon>Eukaryota</taxon>
        <taxon>Fungi</taxon>
        <taxon>Dikarya</taxon>
        <taxon>Ascomycota</taxon>
        <taxon>Pezizomycotina</taxon>
        <taxon>Lecanoromycetes</taxon>
        <taxon>OSLEUM clade</taxon>
        <taxon>Lecanoromycetidae</taxon>
        <taxon>Caliciales</taxon>
        <taxon>Physciaceae</taxon>
        <taxon>Heterodermia</taxon>
    </lineage>
</organism>
<keyword evidence="2" id="KW-0378">Hydrolase</keyword>
<dbReference type="InterPro" id="IPR050534">
    <property type="entry name" value="Coronavir_polyprotein_1ab"/>
</dbReference>
<sequence length="411" mass="46566">MGGKGRPEYSLAYRMRERAKSGVDGQVLIDYVPHGTQEKEIIDLWPTLRDYIGRLGNEDTQYHTSTVEDKARYAVCCRHGNAAVIQDCKFVIVTANSAGSKVITQNFGKTAEFIVPIYDEAAMIGEADFWIAMVKLQEYQKITGVWMTGDHNQLAKLVVSRGVRLDVFAAQIEYSIFTRLVTSGYTEVFELLLCGRMHAELLWFPNKRTYGGKLKATIVANTRPLADSYRTWYKEYFKQENDESCRLLSLMVDGTCDKVLKTGSKYNLKNAANIVHLVNSMREAKALPMKDIMILAMYSRQKTVISAMFAQMAQRLRLRRGGFPDVDTADNFQASERTMVIRNTVDTDELGFVDDENRMNMACTRARDVFYLVGSRMTMALSKGDDDEAGRLAADKFTVQRRRVTENNGVL</sequence>
<evidence type="ECO:0000256" key="2">
    <source>
        <dbReference type="ARBA" id="ARBA00022801"/>
    </source>
</evidence>
<keyword evidence="1" id="KW-0547">Nucleotide-binding</keyword>
<comment type="caution">
    <text evidence="6">The sequence shown here is derived from an EMBL/GenBank/DDBJ whole genome shotgun (WGS) entry which is preliminary data.</text>
</comment>
<dbReference type="EMBL" id="CAJPDS010000024">
    <property type="protein sequence ID" value="CAF9919712.1"/>
    <property type="molecule type" value="Genomic_DNA"/>
</dbReference>
<dbReference type="InterPro" id="IPR047187">
    <property type="entry name" value="SF1_C_Upf1"/>
</dbReference>
<keyword evidence="3" id="KW-0347">Helicase</keyword>
<name>A0A8H3FBQ0_9LECA</name>
<dbReference type="PANTHER" id="PTHR43788:SF8">
    <property type="entry name" value="DNA-BINDING PROTEIN SMUBP-2"/>
    <property type="match status" value="1"/>
</dbReference>
<dbReference type="CDD" id="cd18808">
    <property type="entry name" value="SF1_C_Upf1"/>
    <property type="match status" value="1"/>
</dbReference>
<evidence type="ECO:0000313" key="6">
    <source>
        <dbReference type="EMBL" id="CAF9919712.1"/>
    </source>
</evidence>
<dbReference type="InterPro" id="IPR041679">
    <property type="entry name" value="DNA2/NAM7-like_C"/>
</dbReference>
<dbReference type="Pfam" id="PF13087">
    <property type="entry name" value="AAA_12"/>
    <property type="match status" value="1"/>
</dbReference>
<gene>
    <name evidence="6" type="ORF">HETSPECPRED_004084</name>
</gene>
<evidence type="ECO:0000256" key="4">
    <source>
        <dbReference type="ARBA" id="ARBA00022840"/>
    </source>
</evidence>
<evidence type="ECO:0000259" key="5">
    <source>
        <dbReference type="Pfam" id="PF13087"/>
    </source>
</evidence>
<dbReference type="GO" id="GO:0016787">
    <property type="term" value="F:hydrolase activity"/>
    <property type="evidence" value="ECO:0007669"/>
    <property type="project" value="UniProtKB-KW"/>
</dbReference>
<dbReference type="GO" id="GO:0005524">
    <property type="term" value="F:ATP binding"/>
    <property type="evidence" value="ECO:0007669"/>
    <property type="project" value="UniProtKB-KW"/>
</dbReference>
<evidence type="ECO:0000256" key="1">
    <source>
        <dbReference type="ARBA" id="ARBA00022741"/>
    </source>
</evidence>
<feature type="domain" description="DNA2/NAM7 helicase-like C-terminal" evidence="5">
    <location>
        <begin position="173"/>
        <end position="376"/>
    </location>
</feature>
<proteinExistence type="predicted"/>
<protein>
    <recommendedName>
        <fullName evidence="5">DNA2/NAM7 helicase-like C-terminal domain-containing protein</fullName>
    </recommendedName>
</protein>
<dbReference type="Gene3D" id="3.40.50.300">
    <property type="entry name" value="P-loop containing nucleotide triphosphate hydrolases"/>
    <property type="match status" value="2"/>
</dbReference>
<evidence type="ECO:0000313" key="7">
    <source>
        <dbReference type="Proteomes" id="UP000664521"/>
    </source>
</evidence>
<dbReference type="SUPFAM" id="SSF52540">
    <property type="entry name" value="P-loop containing nucleoside triphosphate hydrolases"/>
    <property type="match status" value="1"/>
</dbReference>
<dbReference type="OrthoDB" id="6513042at2759"/>
<keyword evidence="7" id="KW-1185">Reference proteome</keyword>
<dbReference type="AlphaFoldDB" id="A0A8H3FBQ0"/>
<dbReference type="PANTHER" id="PTHR43788">
    <property type="entry name" value="DNA2/NAM7 HELICASE FAMILY MEMBER"/>
    <property type="match status" value="1"/>
</dbReference>
<dbReference type="GO" id="GO:0043139">
    <property type="term" value="F:5'-3' DNA helicase activity"/>
    <property type="evidence" value="ECO:0007669"/>
    <property type="project" value="TreeGrafter"/>
</dbReference>
<dbReference type="InterPro" id="IPR027417">
    <property type="entry name" value="P-loop_NTPase"/>
</dbReference>
<evidence type="ECO:0000256" key="3">
    <source>
        <dbReference type="ARBA" id="ARBA00022806"/>
    </source>
</evidence>
<dbReference type="Proteomes" id="UP000664521">
    <property type="component" value="Unassembled WGS sequence"/>
</dbReference>
<reference evidence="6" key="1">
    <citation type="submission" date="2021-03" db="EMBL/GenBank/DDBJ databases">
        <authorList>
            <person name="Tagirdzhanova G."/>
        </authorList>
    </citation>
    <scope>NUCLEOTIDE SEQUENCE</scope>
</reference>
<accession>A0A8H3FBQ0</accession>
<keyword evidence="4" id="KW-0067">ATP-binding</keyword>